<feature type="domain" description="Glycosyltransferase subfamily 4-like N-terminal" evidence="4">
    <location>
        <begin position="26"/>
        <end position="209"/>
    </location>
</feature>
<keyword evidence="3 5" id="KW-0808">Transferase</keyword>
<dbReference type="InterPro" id="IPR028098">
    <property type="entry name" value="Glyco_trans_4-like_N"/>
</dbReference>
<dbReference type="GO" id="GO:1901137">
    <property type="term" value="P:carbohydrate derivative biosynthetic process"/>
    <property type="evidence" value="ECO:0007669"/>
    <property type="project" value="UniProtKB-ARBA"/>
</dbReference>
<evidence type="ECO:0000313" key="7">
    <source>
        <dbReference type="Proteomes" id="UP000004474"/>
    </source>
</evidence>
<evidence type="ECO:0000256" key="2">
    <source>
        <dbReference type="ARBA" id="ARBA00022676"/>
    </source>
</evidence>
<dbReference type="CDD" id="cd03794">
    <property type="entry name" value="GT4_WbuB-like"/>
    <property type="match status" value="1"/>
</dbReference>
<evidence type="ECO:0000259" key="4">
    <source>
        <dbReference type="Pfam" id="PF13579"/>
    </source>
</evidence>
<reference evidence="5 7" key="2">
    <citation type="journal article" date="2012" name="J. Bacteriol.">
        <title>Genome Sequence of Janibacter hoylei MTCC8307, Isolated from the Stratospheric Air.</title>
        <authorList>
            <person name="Pawar S.P."/>
            <person name="Dhotre D.P."/>
            <person name="Shetty S.A."/>
            <person name="Chowdhury S.P."/>
            <person name="Chaudhari B.L."/>
            <person name="Shouche Y.S."/>
        </authorList>
    </citation>
    <scope>NUCLEOTIDE SEQUENCE [LARGE SCALE GENOMIC DNA]</scope>
    <source>
        <strain evidence="5 7">PVAS-1</strain>
    </source>
</reference>
<keyword evidence="8" id="KW-1185">Reference proteome</keyword>
<dbReference type="InterPro" id="IPR050194">
    <property type="entry name" value="Glycosyltransferase_grp1"/>
</dbReference>
<gene>
    <name evidence="5" type="ORF">B277_08045</name>
    <name evidence="6" type="ORF">CWN80_04760</name>
</gene>
<dbReference type="eggNOG" id="COG0438">
    <property type="taxonomic scope" value="Bacteria"/>
</dbReference>
<dbReference type="RefSeq" id="WP_007926928.1">
    <property type="nucleotide sequence ID" value="NZ_ALWX01000032.1"/>
</dbReference>
<protein>
    <recommendedName>
        <fullName evidence="1">D-inositol 3-phosphate glycosyltransferase</fullName>
    </recommendedName>
</protein>
<dbReference type="Proteomes" id="UP000004474">
    <property type="component" value="Unassembled WGS sequence"/>
</dbReference>
<evidence type="ECO:0000256" key="3">
    <source>
        <dbReference type="ARBA" id="ARBA00022679"/>
    </source>
</evidence>
<dbReference type="PANTHER" id="PTHR45947:SF3">
    <property type="entry name" value="SULFOQUINOVOSYL TRANSFERASE SQD2"/>
    <property type="match status" value="1"/>
</dbReference>
<dbReference type="Gene3D" id="3.40.50.2000">
    <property type="entry name" value="Glycogen Phosphorylase B"/>
    <property type="match status" value="2"/>
</dbReference>
<comment type="caution">
    <text evidence="5">The sequence shown here is derived from an EMBL/GenBank/DDBJ whole genome shotgun (WGS) entry which is preliminary data.</text>
</comment>
<dbReference type="AlphaFoldDB" id="K1DY78"/>
<dbReference type="Pfam" id="PF13692">
    <property type="entry name" value="Glyco_trans_1_4"/>
    <property type="match status" value="1"/>
</dbReference>
<keyword evidence="2" id="KW-0328">Glycosyltransferase</keyword>
<reference evidence="6 8" key="1">
    <citation type="journal article" date="2009" name="Int. J. Syst. Evol. Microbiol.">
        <title>Janibacter hoylei sp. nov., Bacillus isronensis sp. nov. and Bacillus aryabhattai sp. nov., isolated from cryotubes used for collecting air from the upper atmosphere.</title>
        <authorList>
            <person name="Shivaji S."/>
            <person name="Chaturvedi P."/>
            <person name="Begum Z."/>
            <person name="Pindi P.K."/>
            <person name="Manorama R."/>
            <person name="Padmanaban D.A."/>
            <person name="Shouche Y.S."/>
            <person name="Pawar S."/>
            <person name="Vaishampayan P."/>
            <person name="Dutt C.B."/>
            <person name="Datta G.N."/>
            <person name="Manchanda R.K."/>
            <person name="Rao U.R."/>
            <person name="Bhargava P.M."/>
            <person name="Narlikar J.V."/>
        </authorList>
    </citation>
    <scope>NUCLEOTIDE SEQUENCE [LARGE SCALE GENOMIC DNA]</scope>
    <source>
        <strain evidence="6 8">PVAS-1</strain>
    </source>
</reference>
<sequence length="422" mass="45849">MKPQRDHGRVLYLTQWFTPEPVAIPRWIADALRRRHWDVEVITAHPNYPTGRVQDGYDPRTYMRELISGYQISRAPVYPSRDQSPARRMLTYISWAISCIPVTLWRCARADVVLVYSSPATAALPAMVARVILRKRYVLFVQDIWPDSVTSSGFIGSPLLAKWVANALSRFVGLSYRLSDAVAVISPSAVLELEMRGVPAGKLVYVPNWADETVMRPRAKKGTLVQELGLSDKDFLLTYAGTLGPSQNLATAISAVSLAPGNVHLALIGDGVARTALRAQAEDLAKDRIHFIDPVSLHEASELMAEADAQLISLADDPLFHMTMPSKVQSVLASGSVVVAAVSGDAAEVLADAGAWLAAPGDVQQLSDAISEVAALRDSDLAAARARSRAYYEENLSEVVGAARLSAVLESVATNREIEYCG</sequence>
<evidence type="ECO:0000256" key="1">
    <source>
        <dbReference type="ARBA" id="ARBA00021292"/>
    </source>
</evidence>
<evidence type="ECO:0000313" key="8">
    <source>
        <dbReference type="Proteomes" id="UP000288711"/>
    </source>
</evidence>
<dbReference type="PANTHER" id="PTHR45947">
    <property type="entry name" value="SULFOQUINOVOSYL TRANSFERASE SQD2"/>
    <property type="match status" value="1"/>
</dbReference>
<dbReference type="STRING" id="1210046.B277_08045"/>
<name>K1DY78_9MICO</name>
<evidence type="ECO:0000313" key="6">
    <source>
        <dbReference type="EMBL" id="RWU84461.1"/>
    </source>
</evidence>
<organism evidence="5 7">
    <name type="scientific">Janibacter hoylei PVAS-1</name>
    <dbReference type="NCBI Taxonomy" id="1210046"/>
    <lineage>
        <taxon>Bacteria</taxon>
        <taxon>Bacillati</taxon>
        <taxon>Actinomycetota</taxon>
        <taxon>Actinomycetes</taxon>
        <taxon>Micrococcales</taxon>
        <taxon>Intrasporangiaceae</taxon>
        <taxon>Janibacter</taxon>
    </lineage>
</organism>
<dbReference type="SUPFAM" id="SSF53756">
    <property type="entry name" value="UDP-Glycosyltransferase/glycogen phosphorylase"/>
    <property type="match status" value="1"/>
</dbReference>
<accession>K1DY78</accession>
<reference evidence="6" key="3">
    <citation type="submission" date="2017-11" db="EMBL/GenBank/DDBJ databases">
        <authorList>
            <person name="Seuylemezian A."/>
            <person name="Cooper K."/>
            <person name="Vaishampayan P."/>
        </authorList>
    </citation>
    <scope>NUCLEOTIDE SEQUENCE</scope>
    <source>
        <strain evidence="6">PVAS-1</strain>
    </source>
</reference>
<dbReference type="Proteomes" id="UP000288711">
    <property type="component" value="Unassembled WGS sequence"/>
</dbReference>
<proteinExistence type="predicted"/>
<dbReference type="EMBL" id="PIPF01000004">
    <property type="protein sequence ID" value="RWU84461.1"/>
    <property type="molecule type" value="Genomic_DNA"/>
</dbReference>
<dbReference type="OrthoDB" id="3180470at2"/>
<dbReference type="Pfam" id="PF13579">
    <property type="entry name" value="Glyco_trans_4_4"/>
    <property type="match status" value="1"/>
</dbReference>
<evidence type="ECO:0000313" key="5">
    <source>
        <dbReference type="EMBL" id="EKA61349.1"/>
    </source>
</evidence>
<dbReference type="GO" id="GO:0016758">
    <property type="term" value="F:hexosyltransferase activity"/>
    <property type="evidence" value="ECO:0007669"/>
    <property type="project" value="TreeGrafter"/>
</dbReference>
<dbReference type="EMBL" id="ALWX01000032">
    <property type="protein sequence ID" value="EKA61349.1"/>
    <property type="molecule type" value="Genomic_DNA"/>
</dbReference>